<accession>A0AAW6U6C8</accession>
<comment type="function">
    <text evidence="12">Catalyzes the initial step of the lipid cycle reactions in the biosynthesis of the cell wall peptidoglycan: transfers peptidoglycan precursor phospho-MurNAc-pentapeptide from UDP-MurNAc-pentapeptide onto the lipid carrier undecaprenyl phosphate, yielding undecaprenyl-pyrophosphoryl-MurNAc-pentapeptide, known as lipid I.</text>
</comment>
<dbReference type="RefSeq" id="WP_349246127.1">
    <property type="nucleotide sequence ID" value="NZ_JASCXX010000023.1"/>
</dbReference>
<keyword evidence="4 12" id="KW-0808">Transferase</keyword>
<gene>
    <name evidence="12 15" type="primary">mraY</name>
    <name evidence="15" type="ORF">QJ522_16790</name>
</gene>
<evidence type="ECO:0000256" key="14">
    <source>
        <dbReference type="PIRSR" id="PIRSR600715-1"/>
    </source>
</evidence>
<dbReference type="Pfam" id="PF00953">
    <property type="entry name" value="Glycos_transf_4"/>
    <property type="match status" value="1"/>
</dbReference>
<evidence type="ECO:0000256" key="8">
    <source>
        <dbReference type="ARBA" id="ARBA00022989"/>
    </source>
</evidence>
<dbReference type="PROSITE" id="PS01347">
    <property type="entry name" value="MRAY_1"/>
    <property type="match status" value="1"/>
</dbReference>
<dbReference type="GO" id="GO:0005886">
    <property type="term" value="C:plasma membrane"/>
    <property type="evidence" value="ECO:0007669"/>
    <property type="project" value="UniProtKB-SubCell"/>
</dbReference>
<dbReference type="AlphaFoldDB" id="A0AAW6U6C8"/>
<dbReference type="InterPro" id="IPR000715">
    <property type="entry name" value="Glycosyl_transferase_4"/>
</dbReference>
<dbReference type="EMBL" id="JASCXX010000023">
    <property type="protein sequence ID" value="MDI6450718.1"/>
    <property type="molecule type" value="Genomic_DNA"/>
</dbReference>
<dbReference type="NCBIfam" id="TIGR00445">
    <property type="entry name" value="mraY"/>
    <property type="match status" value="1"/>
</dbReference>
<dbReference type="PANTHER" id="PTHR22926:SF5">
    <property type="entry name" value="PHOSPHO-N-ACETYLMURAMOYL-PENTAPEPTIDE-TRANSFERASE HOMOLOG"/>
    <property type="match status" value="1"/>
</dbReference>
<keyword evidence="12 14" id="KW-0479">Metal-binding</keyword>
<feature type="binding site" evidence="14">
    <location>
        <position position="203"/>
    </location>
    <ligand>
        <name>Mg(2+)</name>
        <dbReference type="ChEBI" id="CHEBI:18420"/>
    </ligand>
</feature>
<protein>
    <recommendedName>
        <fullName evidence="12 13">Phospho-N-acetylmuramoyl-pentapeptide-transferase</fullName>
        <ecNumber evidence="12 13">2.7.8.13</ecNumber>
    </recommendedName>
    <alternativeName>
        <fullName evidence="12">UDP-MurNAc-pentapeptide phosphotransferase</fullName>
    </alternativeName>
</protein>
<keyword evidence="16" id="KW-1185">Reference proteome</keyword>
<dbReference type="InterPro" id="IPR003524">
    <property type="entry name" value="PNAcMuramoyl-5peptid_Trfase"/>
</dbReference>
<dbReference type="CDD" id="cd06852">
    <property type="entry name" value="GT_MraY"/>
    <property type="match status" value="1"/>
</dbReference>
<dbReference type="Proteomes" id="UP001431776">
    <property type="component" value="Unassembled WGS sequence"/>
</dbReference>
<keyword evidence="7 12" id="KW-0573">Peptidoglycan synthesis</keyword>
<proteinExistence type="inferred from homology"/>
<feature type="transmembrane region" description="Helical" evidence="12">
    <location>
        <begin position="357"/>
        <end position="376"/>
    </location>
</feature>
<dbReference type="EC" id="2.7.8.13" evidence="12 13"/>
<keyword evidence="12" id="KW-1003">Cell membrane</keyword>
<dbReference type="GO" id="GO:0051301">
    <property type="term" value="P:cell division"/>
    <property type="evidence" value="ECO:0007669"/>
    <property type="project" value="UniProtKB-KW"/>
</dbReference>
<evidence type="ECO:0000256" key="6">
    <source>
        <dbReference type="ARBA" id="ARBA00022960"/>
    </source>
</evidence>
<dbReference type="HAMAP" id="MF_00038">
    <property type="entry name" value="MraY"/>
    <property type="match status" value="1"/>
</dbReference>
<comment type="subcellular location">
    <subcellularLocation>
        <location evidence="12">Cell membrane</location>
        <topology evidence="12">Multi-pass membrane protein</topology>
    </subcellularLocation>
    <subcellularLocation>
        <location evidence="1">Membrane</location>
        <topology evidence="1">Multi-pass membrane protein</topology>
    </subcellularLocation>
</comment>
<evidence type="ECO:0000256" key="4">
    <source>
        <dbReference type="ARBA" id="ARBA00022679"/>
    </source>
</evidence>
<evidence type="ECO:0000256" key="10">
    <source>
        <dbReference type="ARBA" id="ARBA00023306"/>
    </source>
</evidence>
<keyword evidence="5 12" id="KW-0812">Transmembrane</keyword>
<feature type="transmembrane region" description="Helical" evidence="12">
    <location>
        <begin position="251"/>
        <end position="274"/>
    </location>
</feature>
<keyword evidence="11 12" id="KW-0961">Cell wall biogenesis/degradation</keyword>
<dbReference type="GO" id="GO:0046872">
    <property type="term" value="F:metal ion binding"/>
    <property type="evidence" value="ECO:0007669"/>
    <property type="project" value="UniProtKB-KW"/>
</dbReference>
<evidence type="ECO:0000313" key="15">
    <source>
        <dbReference type="EMBL" id="MDI6450718.1"/>
    </source>
</evidence>
<name>A0AAW6U6C8_9BACT</name>
<dbReference type="Pfam" id="PF10555">
    <property type="entry name" value="MraY_sig1"/>
    <property type="match status" value="1"/>
</dbReference>
<keyword evidence="9 12" id="KW-0472">Membrane</keyword>
<reference evidence="15" key="1">
    <citation type="submission" date="2023-05" db="EMBL/GenBank/DDBJ databases">
        <title>Anaerotaeda fermentans gen. nov., sp. nov., a novel anaerobic planctomycete of the new family within the order Sedimentisphaerales isolated from Taman Peninsula, Russia.</title>
        <authorList>
            <person name="Khomyakova M.A."/>
            <person name="Merkel A.Y."/>
            <person name="Slobodkin A.I."/>
        </authorList>
    </citation>
    <scope>NUCLEOTIDE SEQUENCE</scope>
    <source>
        <strain evidence="15">M17dextr</strain>
    </source>
</reference>
<evidence type="ECO:0000256" key="12">
    <source>
        <dbReference type="HAMAP-Rule" id="MF_00038"/>
    </source>
</evidence>
<dbReference type="InterPro" id="IPR018480">
    <property type="entry name" value="PNAcMuramoyl-5peptid_Trfase_CS"/>
</dbReference>
<comment type="similarity">
    <text evidence="2 12">Belongs to the glycosyltransferase 4 family. MraY subfamily.</text>
</comment>
<evidence type="ECO:0000256" key="11">
    <source>
        <dbReference type="ARBA" id="ARBA00023316"/>
    </source>
</evidence>
<sequence>MIYHLLRYFSNFLSETLHFYAYQYVMFRAVMAILTSLAIALVIGPRIIRWLMRKKIGDRPEFHHAALNELTKEKANTPTMGGLIILCSASLSTLMWAELGNPFVQKALFVLLWFGILGGIDDWLKLTATARQRGRDGLHAWEKLIFQIAGAVLIASFLYFDFENIPDAKLLWVPFYKKGLMLANWTFIFIAIFYISATSNAVNLADGMDGLAAGCVAIMSLVLAFLCYVASETMARTTPVTWASYLLLPHIPAAGELSIFFAAILGAVLGFLWFNCYPAQTFMGDVGSLPLGAAMGYGALVTRNELLLLVIGGVFVIELMSVVLQVGYFKYTRGKRLFRCAPLHHHFHLAGWSEPQVVVRFWLMAAAFAALALATLKLR</sequence>
<keyword evidence="3 12" id="KW-0132">Cell division</keyword>
<dbReference type="PANTHER" id="PTHR22926">
    <property type="entry name" value="PHOSPHO-N-ACETYLMURAMOYL-PENTAPEPTIDE-TRANSFERASE"/>
    <property type="match status" value="1"/>
</dbReference>
<evidence type="ECO:0000256" key="7">
    <source>
        <dbReference type="ARBA" id="ARBA00022984"/>
    </source>
</evidence>
<feature type="transmembrane region" description="Helical" evidence="12">
    <location>
        <begin position="20"/>
        <end position="44"/>
    </location>
</feature>
<dbReference type="GO" id="GO:0008963">
    <property type="term" value="F:phospho-N-acetylmuramoyl-pentapeptide-transferase activity"/>
    <property type="evidence" value="ECO:0007669"/>
    <property type="project" value="UniProtKB-UniRule"/>
</dbReference>
<feature type="transmembrane region" description="Helical" evidence="12">
    <location>
        <begin position="144"/>
        <end position="162"/>
    </location>
</feature>
<feature type="binding site" evidence="14">
    <location>
        <position position="285"/>
    </location>
    <ligand>
        <name>Mg(2+)</name>
        <dbReference type="ChEBI" id="CHEBI:18420"/>
    </ligand>
</feature>
<dbReference type="PROSITE" id="PS01348">
    <property type="entry name" value="MRAY_2"/>
    <property type="match status" value="1"/>
</dbReference>
<dbReference type="GO" id="GO:0008360">
    <property type="term" value="P:regulation of cell shape"/>
    <property type="evidence" value="ECO:0007669"/>
    <property type="project" value="UniProtKB-KW"/>
</dbReference>
<evidence type="ECO:0000256" key="13">
    <source>
        <dbReference type="NCBIfam" id="TIGR00445"/>
    </source>
</evidence>
<keyword evidence="6 12" id="KW-0133">Cell shape</keyword>
<feature type="transmembrane region" description="Helical" evidence="12">
    <location>
        <begin position="103"/>
        <end position="124"/>
    </location>
</feature>
<dbReference type="GO" id="GO:0009252">
    <property type="term" value="P:peptidoglycan biosynthetic process"/>
    <property type="evidence" value="ECO:0007669"/>
    <property type="project" value="UniProtKB-UniRule"/>
</dbReference>
<comment type="cofactor">
    <cofactor evidence="12 14">
        <name>Mg(2+)</name>
        <dbReference type="ChEBI" id="CHEBI:18420"/>
    </cofactor>
</comment>
<evidence type="ECO:0000256" key="2">
    <source>
        <dbReference type="ARBA" id="ARBA00005583"/>
    </source>
</evidence>
<feature type="transmembrane region" description="Helical" evidence="12">
    <location>
        <begin position="182"/>
        <end position="204"/>
    </location>
</feature>
<evidence type="ECO:0000256" key="5">
    <source>
        <dbReference type="ARBA" id="ARBA00022692"/>
    </source>
</evidence>
<evidence type="ECO:0000313" key="16">
    <source>
        <dbReference type="Proteomes" id="UP001431776"/>
    </source>
</evidence>
<keyword evidence="10 12" id="KW-0131">Cell cycle</keyword>
<comment type="pathway">
    <text evidence="12">Cell wall biogenesis; peptidoglycan biosynthesis.</text>
</comment>
<comment type="catalytic activity">
    <reaction evidence="12">
        <text>UDP-N-acetyl-alpha-D-muramoyl-L-alanyl-gamma-D-glutamyl-meso-2,6-diaminopimeloyl-D-alanyl-D-alanine + di-trans,octa-cis-undecaprenyl phosphate = di-trans,octa-cis-undecaprenyl diphospho-N-acetyl-alpha-D-muramoyl-L-alanyl-D-glutamyl-meso-2,6-diaminopimeloyl-D-alanyl-D-alanine + UMP</text>
        <dbReference type="Rhea" id="RHEA:28386"/>
        <dbReference type="ChEBI" id="CHEBI:57865"/>
        <dbReference type="ChEBI" id="CHEBI:60392"/>
        <dbReference type="ChEBI" id="CHEBI:61386"/>
        <dbReference type="ChEBI" id="CHEBI:61387"/>
        <dbReference type="EC" id="2.7.8.13"/>
    </reaction>
</comment>
<keyword evidence="12 14" id="KW-0460">Magnesium</keyword>
<evidence type="ECO:0000256" key="9">
    <source>
        <dbReference type="ARBA" id="ARBA00023136"/>
    </source>
</evidence>
<evidence type="ECO:0000256" key="1">
    <source>
        <dbReference type="ARBA" id="ARBA00004141"/>
    </source>
</evidence>
<organism evidence="15 16">
    <name type="scientific">Anaerobaca lacustris</name>
    <dbReference type="NCBI Taxonomy" id="3044600"/>
    <lineage>
        <taxon>Bacteria</taxon>
        <taxon>Pseudomonadati</taxon>
        <taxon>Planctomycetota</taxon>
        <taxon>Phycisphaerae</taxon>
        <taxon>Sedimentisphaerales</taxon>
        <taxon>Anaerobacaceae</taxon>
        <taxon>Anaerobaca</taxon>
    </lineage>
</organism>
<feature type="transmembrane region" description="Helical" evidence="12">
    <location>
        <begin position="80"/>
        <end position="97"/>
    </location>
</feature>
<evidence type="ECO:0000256" key="3">
    <source>
        <dbReference type="ARBA" id="ARBA00022618"/>
    </source>
</evidence>
<feature type="transmembrane region" description="Helical" evidence="12">
    <location>
        <begin position="306"/>
        <end position="329"/>
    </location>
</feature>
<comment type="caution">
    <text evidence="15">The sequence shown here is derived from an EMBL/GenBank/DDBJ whole genome shotgun (WGS) entry which is preliminary data.</text>
</comment>
<keyword evidence="8 12" id="KW-1133">Transmembrane helix</keyword>
<dbReference type="GO" id="GO:0071555">
    <property type="term" value="P:cell wall organization"/>
    <property type="evidence" value="ECO:0007669"/>
    <property type="project" value="UniProtKB-KW"/>
</dbReference>
<feature type="transmembrane region" description="Helical" evidence="12">
    <location>
        <begin position="211"/>
        <end position="231"/>
    </location>
</feature>